<keyword evidence="14" id="KW-0460">Magnesium</keyword>
<proteinExistence type="inferred from homology"/>
<organism evidence="27 28">
    <name type="scientific">Allacma fusca</name>
    <dbReference type="NCBI Taxonomy" id="39272"/>
    <lineage>
        <taxon>Eukaryota</taxon>
        <taxon>Metazoa</taxon>
        <taxon>Ecdysozoa</taxon>
        <taxon>Arthropoda</taxon>
        <taxon>Hexapoda</taxon>
        <taxon>Collembola</taxon>
        <taxon>Symphypleona</taxon>
        <taxon>Sminthuridae</taxon>
        <taxon>Allacma</taxon>
    </lineage>
</organism>
<feature type="domain" description="RNase III" evidence="26">
    <location>
        <begin position="960"/>
        <end position="1140"/>
    </location>
</feature>
<evidence type="ECO:0000256" key="15">
    <source>
        <dbReference type="ARBA" id="ARBA00022884"/>
    </source>
</evidence>
<dbReference type="CDD" id="cd00593">
    <property type="entry name" value="RIBOc"/>
    <property type="match status" value="2"/>
</dbReference>
<evidence type="ECO:0000256" key="13">
    <source>
        <dbReference type="ARBA" id="ARBA00022801"/>
    </source>
</evidence>
<gene>
    <name evidence="27" type="ORF">AFUS01_LOCUS46244</name>
</gene>
<evidence type="ECO:0000256" key="2">
    <source>
        <dbReference type="ARBA" id="ARBA00001936"/>
    </source>
</evidence>
<keyword evidence="17" id="KW-0464">Manganese</keyword>
<feature type="compositionally biased region" description="Basic and acidic residues" evidence="24">
    <location>
        <begin position="315"/>
        <end position="325"/>
    </location>
</feature>
<feature type="domain" description="DRBM" evidence="25">
    <location>
        <begin position="1348"/>
        <end position="1423"/>
    </location>
</feature>
<feature type="compositionally biased region" description="Polar residues" evidence="24">
    <location>
        <begin position="326"/>
        <end position="343"/>
    </location>
</feature>
<keyword evidence="28" id="KW-1185">Reference proteome</keyword>
<dbReference type="PANTHER" id="PTHR11207">
    <property type="entry name" value="RIBONUCLEASE III"/>
    <property type="match status" value="1"/>
</dbReference>
<keyword evidence="8" id="KW-0690">Ribosome biogenesis</keyword>
<keyword evidence="9" id="KW-0540">Nuclease</keyword>
<dbReference type="FunFam" id="3.30.160.20:FF:000012">
    <property type="entry name" value="Drosha ribonuclease III"/>
    <property type="match status" value="1"/>
</dbReference>
<keyword evidence="10" id="KW-0479">Metal-binding</keyword>
<evidence type="ECO:0000256" key="5">
    <source>
        <dbReference type="ARBA" id="ARBA00010183"/>
    </source>
</evidence>
<keyword evidence="15 23" id="KW-0694">RNA-binding</keyword>
<feature type="compositionally biased region" description="Low complexity" evidence="24">
    <location>
        <begin position="427"/>
        <end position="444"/>
    </location>
</feature>
<evidence type="ECO:0000256" key="3">
    <source>
        <dbReference type="ARBA" id="ARBA00001946"/>
    </source>
</evidence>
<evidence type="ECO:0000256" key="14">
    <source>
        <dbReference type="ARBA" id="ARBA00022842"/>
    </source>
</evidence>
<keyword evidence="18" id="KW-0539">Nucleus</keyword>
<dbReference type="PROSITE" id="PS00517">
    <property type="entry name" value="RNASE_3_1"/>
    <property type="match status" value="1"/>
</dbReference>
<feature type="region of interest" description="Disordered" evidence="24">
    <location>
        <begin position="552"/>
        <end position="595"/>
    </location>
</feature>
<evidence type="ECO:0000256" key="7">
    <source>
        <dbReference type="ARBA" id="ARBA00017706"/>
    </source>
</evidence>
<evidence type="ECO:0000313" key="28">
    <source>
        <dbReference type="Proteomes" id="UP000708208"/>
    </source>
</evidence>
<keyword evidence="12" id="KW-0255">Endonuclease</keyword>
<comment type="similarity">
    <text evidence="5">Belongs to the ribonuclease III family.</text>
</comment>
<dbReference type="InterPro" id="IPR058938">
    <property type="entry name" value="Helical_CED_Drosha"/>
</dbReference>
<evidence type="ECO:0000256" key="8">
    <source>
        <dbReference type="ARBA" id="ARBA00022517"/>
    </source>
</evidence>
<evidence type="ECO:0000256" key="24">
    <source>
        <dbReference type="SAM" id="MobiDB-lite"/>
    </source>
</evidence>
<dbReference type="Pfam" id="PF26050">
    <property type="entry name" value="Helical_CED_Drosha"/>
    <property type="match status" value="1"/>
</dbReference>
<dbReference type="PANTHER" id="PTHR11207:SF0">
    <property type="entry name" value="RIBONUCLEASE 3"/>
    <property type="match status" value="1"/>
</dbReference>
<dbReference type="GO" id="GO:0031054">
    <property type="term" value="P:pre-miRNA processing"/>
    <property type="evidence" value="ECO:0007669"/>
    <property type="project" value="InterPro"/>
</dbReference>
<evidence type="ECO:0000256" key="17">
    <source>
        <dbReference type="ARBA" id="ARBA00023211"/>
    </source>
</evidence>
<dbReference type="Pfam" id="PF00636">
    <property type="entry name" value="Ribonuclease_3"/>
    <property type="match status" value="1"/>
</dbReference>
<comment type="cofactor">
    <cofactor evidence="3">
        <name>Mg(2+)</name>
        <dbReference type="ChEBI" id="CHEBI:18420"/>
    </cofactor>
</comment>
<feature type="compositionally biased region" description="Acidic residues" evidence="24">
    <location>
        <begin position="565"/>
        <end position="576"/>
    </location>
</feature>
<evidence type="ECO:0000256" key="16">
    <source>
        <dbReference type="ARBA" id="ARBA00023156"/>
    </source>
</evidence>
<keyword evidence="13" id="KW-0378">Hydrolase</keyword>
<protein>
    <recommendedName>
        <fullName evidence="7">Ribonuclease 3</fullName>
        <ecNumber evidence="6">3.1.26.3</ecNumber>
    </recommendedName>
    <alternativeName>
        <fullName evidence="19">Ribonuclease III</fullName>
    </alternativeName>
    <alternativeName>
        <fullName evidence="21 22">protein Drosha</fullName>
    </alternativeName>
</protein>
<dbReference type="GO" id="GO:0031053">
    <property type="term" value="P:primary miRNA processing"/>
    <property type="evidence" value="ECO:0007669"/>
    <property type="project" value="TreeGrafter"/>
</dbReference>
<dbReference type="GO" id="GO:0006364">
    <property type="term" value="P:rRNA processing"/>
    <property type="evidence" value="ECO:0007669"/>
    <property type="project" value="InterPro"/>
</dbReference>
<feature type="compositionally biased region" description="Basic and acidic residues" evidence="24">
    <location>
        <begin position="193"/>
        <end position="208"/>
    </location>
</feature>
<evidence type="ECO:0000256" key="22">
    <source>
        <dbReference type="ARBA" id="ARBA00083702"/>
    </source>
</evidence>
<keyword evidence="11" id="KW-0677">Repeat</keyword>
<evidence type="ECO:0000256" key="9">
    <source>
        <dbReference type="ARBA" id="ARBA00022722"/>
    </source>
</evidence>
<evidence type="ECO:0000256" key="23">
    <source>
        <dbReference type="PROSITE-ProRule" id="PRU00266"/>
    </source>
</evidence>
<dbReference type="EC" id="3.1.26.3" evidence="6"/>
<feature type="compositionally biased region" description="Basic and acidic residues" evidence="24">
    <location>
        <begin position="445"/>
        <end position="458"/>
    </location>
</feature>
<sequence length="1466" mass="166525">MKRKGNKYVHAEAVHLIPCGCCMQLDWSLSSLVNGPKQILMLVAVVNHNMISFPTSTMPPSGENWFPPCASSGSAESAIPPAGNDIPVPPVYPNFPVLPPPVPPPHFAGGPRVIPGMDPTLFVAAPYHTVHPVIPGISNAVPPMPAAPMVLDPHKINEAESLKFICENDRALKNSRRRSNSRDYHKSGSNTRDSGRETSRGRTGRDISRNGYRSRSKGRSDRSRSRSRNPNSSLKRRRSRSADPLRRANNAHFRTQRSRDRGRSQTPRGSDRDTRPDKRSGSRDKRASGRSPGRDRREASPRSGTSSSLARLRSPRRDSLEDNSRRSSNPQPSHSRGPETSLSKDGPGDTGKALSCASSCDLRSENKRTKGYQPNPPRDPSLSKSRRVPYQPSSSLNGLAKGNGVPGGNRRGAYNKRGSHFRGNYNSHGSSIDRGSSSYSAPKESSSKAHFEDIEKDNVLAVEESPDSDGEIIEEWVRSAPSELYYQKGENGEVVATERAKQLCQKFYNKLVSVAKEKRLEAETLGAAQMAKMNEEDKKESLLKKCHKAHHKCSKNSNSSSESDSLSDDSQSDCEEISSRSDTSNKELERRKKHPRRLHEELWHNEPGQMNDGPVCRCSAKARRFGIRHGFYPGESSLKMCDPFSNNANKLFHYKILINPATNLVIRSPTVISHDNHEYIFEGFSIFSHYKLDEKLPPCRVIRFNIRYCMAVAEEKFLQNFCVQDLKLFETYIFREILELVDLSYDPAEEVEEGHCSQFHLMPRFARQLPDNGKEILSMDKVLQHLIKSDKELIEENDLKKYLSVDQSVWQDFADKHKGTIVVKRGMKPCAIRVDQIDRNVECQGGDEDGIPFPLIVHFGIRPPQLSYAGNVEYQRAWRRFVKYRHLLSNMPKPKIEDKRKLLEKDLKLQEMRTRSTMKRDVTVDISAKGFRTTGICCDLVQHAMLIPVLFAHMRFHKSLDELERQMNYEFKNRYFLQLAMTHPSYRENFGTNPDHARNALTNCGIRQPEYGDRSIHYASSRKRGINTLIDIMARFGMKYETESEITHNERLEFLGDAVVEFVTSIHLFHIFPELEEGGLATYRAAIVQNQHLAVLAQNLGLDRFMLYAHGSDLCHDSELRHAMANCFEALMGALFLDGGSEVWSQIMIADRVFAYTMYGNEAEVLDIWVKYPKHPLQIEEPKGDRHWIQSHVALQKLSQFEADTGIEFSHIRLLARAFTDRSLGYNNLSRGSNQRLEFLGDTVLQLIASEYLYRHFPDHHEGHLSLLRSSLVNNRTQAKVCDILGMAQYSMRHDPKSEMKTKDRADLLEAFLGALYIDQGLESCVVFCSVCFFPRLTESIINQDWNDPKSKLQQCCLTLRSMDGKEPEIPTYKVTEVMGPTNTRVYKVAVYFKNKRLATSRGHSIQEAEMNAASNALVKRDYLFPQLKHQKRLLEKTTKKISQSQLFDKQGFFFQFSALLSVGFF</sequence>
<dbReference type="PROSITE" id="PS50137">
    <property type="entry name" value="DS_RBD"/>
    <property type="match status" value="1"/>
</dbReference>
<dbReference type="InterPro" id="IPR000999">
    <property type="entry name" value="RNase_III_dom"/>
</dbReference>
<dbReference type="CDD" id="cd19877">
    <property type="entry name" value="DSRM_RNAse_III_meta_like"/>
    <property type="match status" value="1"/>
</dbReference>
<evidence type="ECO:0000313" key="27">
    <source>
        <dbReference type="EMBL" id="CAG7837078.1"/>
    </source>
</evidence>
<comment type="cofactor">
    <cofactor evidence="2">
        <name>Mn(2+)</name>
        <dbReference type="ChEBI" id="CHEBI:29035"/>
    </cofactor>
</comment>
<comment type="subcellular location">
    <subcellularLocation>
        <location evidence="4">Nucleus</location>
    </subcellularLocation>
</comment>
<dbReference type="GO" id="GO:0004525">
    <property type="term" value="F:ribonuclease III activity"/>
    <property type="evidence" value="ECO:0007669"/>
    <property type="project" value="UniProtKB-EC"/>
</dbReference>
<evidence type="ECO:0000256" key="20">
    <source>
        <dbReference type="ARBA" id="ARBA00060285"/>
    </source>
</evidence>
<evidence type="ECO:0000256" key="4">
    <source>
        <dbReference type="ARBA" id="ARBA00004123"/>
    </source>
</evidence>
<evidence type="ECO:0000256" key="11">
    <source>
        <dbReference type="ARBA" id="ARBA00022737"/>
    </source>
</evidence>
<evidence type="ECO:0000256" key="6">
    <source>
        <dbReference type="ARBA" id="ARBA00012177"/>
    </source>
</evidence>
<dbReference type="PROSITE" id="PS50142">
    <property type="entry name" value="RNASE_3_2"/>
    <property type="match status" value="2"/>
</dbReference>
<comment type="caution">
    <text evidence="27">The sequence shown here is derived from an EMBL/GenBank/DDBJ whole genome shotgun (WGS) entry which is preliminary data.</text>
</comment>
<feature type="compositionally biased region" description="Basic and acidic residues" evidence="24">
    <location>
        <begin position="577"/>
        <end position="590"/>
    </location>
</feature>
<dbReference type="Pfam" id="PF14622">
    <property type="entry name" value="Ribonucleas_3_3"/>
    <property type="match status" value="1"/>
</dbReference>
<keyword evidence="16" id="KW-0221">Differentiation</keyword>
<name>A0A8J2LK70_9HEXA</name>
<dbReference type="SMART" id="SM00358">
    <property type="entry name" value="DSRM"/>
    <property type="match status" value="1"/>
</dbReference>
<dbReference type="InterPro" id="IPR011907">
    <property type="entry name" value="RNase_III"/>
</dbReference>
<dbReference type="Pfam" id="PF00035">
    <property type="entry name" value="dsrm"/>
    <property type="match status" value="1"/>
</dbReference>
<dbReference type="HAMAP" id="MF_00104">
    <property type="entry name" value="RNase_III"/>
    <property type="match status" value="1"/>
</dbReference>
<comment type="catalytic activity">
    <reaction evidence="1">
        <text>Endonucleolytic cleavage to 5'-phosphomonoester.</text>
        <dbReference type="EC" id="3.1.26.3"/>
    </reaction>
</comment>
<feature type="domain" description="RNase III" evidence="26">
    <location>
        <begin position="1198"/>
        <end position="1321"/>
    </location>
</feature>
<feature type="compositionally biased region" description="Low complexity" evidence="24">
    <location>
        <begin position="555"/>
        <end position="564"/>
    </location>
</feature>
<dbReference type="InterPro" id="IPR014720">
    <property type="entry name" value="dsRBD_dom"/>
</dbReference>
<dbReference type="GO" id="GO:0003723">
    <property type="term" value="F:RNA binding"/>
    <property type="evidence" value="ECO:0007669"/>
    <property type="project" value="UniProtKB-UniRule"/>
</dbReference>
<feature type="compositionally biased region" description="Basic and acidic residues" evidence="24">
    <location>
        <begin position="257"/>
        <end position="300"/>
    </location>
</feature>
<evidence type="ECO:0000256" key="1">
    <source>
        <dbReference type="ARBA" id="ARBA00000109"/>
    </source>
</evidence>
<dbReference type="GO" id="GO:0007506">
    <property type="term" value="P:gonadal mesoderm development"/>
    <property type="evidence" value="ECO:0007669"/>
    <property type="project" value="UniProtKB-KW"/>
</dbReference>
<dbReference type="InterPro" id="IPR044442">
    <property type="entry name" value="RNAse_III_DSRM__animal"/>
</dbReference>
<dbReference type="EMBL" id="CAJVCH010571275">
    <property type="protein sequence ID" value="CAG7837078.1"/>
    <property type="molecule type" value="Genomic_DNA"/>
</dbReference>
<dbReference type="Proteomes" id="UP000708208">
    <property type="component" value="Unassembled WGS sequence"/>
</dbReference>
<evidence type="ECO:0000259" key="25">
    <source>
        <dbReference type="PROSITE" id="PS50137"/>
    </source>
</evidence>
<evidence type="ECO:0000259" key="26">
    <source>
        <dbReference type="PROSITE" id="PS50142"/>
    </source>
</evidence>
<dbReference type="SMART" id="SM00535">
    <property type="entry name" value="RIBOc"/>
    <property type="match status" value="2"/>
</dbReference>
<keyword evidence="16" id="KW-0334">Gonadal differentiation</keyword>
<evidence type="ECO:0000256" key="12">
    <source>
        <dbReference type="ARBA" id="ARBA00022759"/>
    </source>
</evidence>
<accession>A0A8J2LK70</accession>
<dbReference type="FunFam" id="1.10.1520.10:FF:000002">
    <property type="entry name" value="Drosha ribonuclease III"/>
    <property type="match status" value="1"/>
</dbReference>
<evidence type="ECO:0000256" key="10">
    <source>
        <dbReference type="ARBA" id="ARBA00022723"/>
    </source>
</evidence>
<reference evidence="27" key="1">
    <citation type="submission" date="2021-06" db="EMBL/GenBank/DDBJ databases">
        <authorList>
            <person name="Hodson N. C."/>
            <person name="Mongue J. A."/>
            <person name="Jaron S. K."/>
        </authorList>
    </citation>
    <scope>NUCLEOTIDE SEQUENCE</scope>
</reference>
<dbReference type="GO" id="GO:0046872">
    <property type="term" value="F:metal ion binding"/>
    <property type="evidence" value="ECO:0007669"/>
    <property type="project" value="UniProtKB-KW"/>
</dbReference>
<dbReference type="OrthoDB" id="67027at2759"/>
<evidence type="ECO:0000256" key="18">
    <source>
        <dbReference type="ARBA" id="ARBA00023242"/>
    </source>
</evidence>
<feature type="region of interest" description="Disordered" evidence="24">
    <location>
        <begin position="173"/>
        <end position="470"/>
    </location>
</feature>
<evidence type="ECO:0000256" key="19">
    <source>
        <dbReference type="ARBA" id="ARBA00032486"/>
    </source>
</evidence>
<dbReference type="GO" id="GO:0070877">
    <property type="term" value="C:microprocessor complex"/>
    <property type="evidence" value="ECO:0007669"/>
    <property type="project" value="TreeGrafter"/>
</dbReference>
<evidence type="ECO:0000256" key="21">
    <source>
        <dbReference type="ARBA" id="ARBA00078955"/>
    </source>
</evidence>
<comment type="function">
    <text evidence="20">Executes the initial step of microRNA (miRNA) processing in the nucleus, that is the cleavage of pri-miRNA to release pre-miRNA. Involved in pre-rRNA processing. Cleaves double-strand RNA and does not cleave single-strand RNA. Involved in fertility. Required for the function or synthesis of the let-7 miRNA.</text>
</comment>